<name>A0A9N8VBS5_9GLOM</name>
<organism evidence="1 2">
    <name type="scientific">Funneliformis caledonium</name>
    <dbReference type="NCBI Taxonomy" id="1117310"/>
    <lineage>
        <taxon>Eukaryota</taxon>
        <taxon>Fungi</taxon>
        <taxon>Fungi incertae sedis</taxon>
        <taxon>Mucoromycota</taxon>
        <taxon>Glomeromycotina</taxon>
        <taxon>Glomeromycetes</taxon>
        <taxon>Glomerales</taxon>
        <taxon>Glomeraceae</taxon>
        <taxon>Funneliformis</taxon>
    </lineage>
</organism>
<accession>A0A9N8VBS5</accession>
<dbReference type="Proteomes" id="UP000789570">
    <property type="component" value="Unassembled WGS sequence"/>
</dbReference>
<dbReference type="AlphaFoldDB" id="A0A9N8VBS5"/>
<keyword evidence="2" id="KW-1185">Reference proteome</keyword>
<evidence type="ECO:0000313" key="1">
    <source>
        <dbReference type="EMBL" id="CAG8445136.1"/>
    </source>
</evidence>
<dbReference type="OrthoDB" id="2433161at2759"/>
<sequence>MLLNRKHTWVKCFTSQHFTAGMQSTQCMESENALLKKAVQSSFSLLQVQESFENWLEFESINNRYSIWKTLTLQYTQPFIIQTFFSSIDNIINKYFTQLIHDAYYKQMCQSIYYHAHQVQFSEISVLDDGSFEPFLIK</sequence>
<comment type="caution">
    <text evidence="1">The sequence shown here is derived from an EMBL/GenBank/DDBJ whole genome shotgun (WGS) entry which is preliminary data.</text>
</comment>
<protein>
    <submittedName>
        <fullName evidence="1">7600_t:CDS:1</fullName>
    </submittedName>
</protein>
<gene>
    <name evidence="1" type="ORF">FCALED_LOCUS838</name>
</gene>
<evidence type="ECO:0000313" key="2">
    <source>
        <dbReference type="Proteomes" id="UP000789570"/>
    </source>
</evidence>
<reference evidence="1" key="1">
    <citation type="submission" date="2021-06" db="EMBL/GenBank/DDBJ databases">
        <authorList>
            <person name="Kallberg Y."/>
            <person name="Tangrot J."/>
            <person name="Rosling A."/>
        </authorList>
    </citation>
    <scope>NUCLEOTIDE SEQUENCE</scope>
    <source>
        <strain evidence="1">UK204</strain>
    </source>
</reference>
<dbReference type="EMBL" id="CAJVPQ010000092">
    <property type="protein sequence ID" value="CAG8445136.1"/>
    <property type="molecule type" value="Genomic_DNA"/>
</dbReference>
<proteinExistence type="predicted"/>